<accession>A0A919L471</accession>
<protein>
    <submittedName>
        <fullName evidence="3">Uncharacterized protein</fullName>
    </submittedName>
</protein>
<reference evidence="3" key="1">
    <citation type="journal article" date="2014" name="Int. J. Syst. Evol. Microbiol.">
        <title>Complete genome sequence of Corynebacterium casei LMG S-19264T (=DSM 44701T), isolated from a smear-ripened cheese.</title>
        <authorList>
            <consortium name="US DOE Joint Genome Institute (JGI-PGF)"/>
            <person name="Walter F."/>
            <person name="Albersmeier A."/>
            <person name="Kalinowski J."/>
            <person name="Ruckert C."/>
        </authorList>
    </citation>
    <scope>NUCLEOTIDE SEQUENCE</scope>
    <source>
        <strain evidence="3">CGMCC 4.7403</strain>
    </source>
</reference>
<evidence type="ECO:0000256" key="1">
    <source>
        <dbReference type="SAM" id="MobiDB-lite"/>
    </source>
</evidence>
<evidence type="ECO:0000256" key="2">
    <source>
        <dbReference type="SAM" id="Phobius"/>
    </source>
</evidence>
<keyword evidence="4" id="KW-1185">Reference proteome</keyword>
<sequence length="326" mass="33855">MSYNQPGPYGGQPQQPGPYGQPGGQQGPYGQQPPQAAPQPGYGYPQQAPPQQPGYGYPQQTPQGVPPQTPPYGQQQTYGQQAPYGQQQPGYPTVPQPPASGGGGGKKVGIILGAVAVVAAVAVGAYFIIGGGGGADIADDGPHKLTTPETVLTEYKKNGSSGGAMSDDDVAEAEKWGVTNPKNVSAGYLSGDKNNPLSQKQLQFTGVYGEIEDPEKVVDAMLDEMQSKSGEDDEDVKVTMVGDPKEYDSAEGAVLKCQDAKMEPTDGSTGGGPSEMNLSFCVWGDYSTVAIVIPMDYASIMAGKAADQAAAADTTAKFREEVRVEA</sequence>
<name>A0A919L471_9ACTN</name>
<reference evidence="3" key="2">
    <citation type="submission" date="2020-09" db="EMBL/GenBank/DDBJ databases">
        <authorList>
            <person name="Sun Q."/>
            <person name="Zhou Y."/>
        </authorList>
    </citation>
    <scope>NUCLEOTIDE SEQUENCE</scope>
    <source>
        <strain evidence="3">CGMCC 4.7403</strain>
    </source>
</reference>
<organism evidence="3 4">
    <name type="scientific">Streptomyces capitiformicae</name>
    <dbReference type="NCBI Taxonomy" id="2014920"/>
    <lineage>
        <taxon>Bacteria</taxon>
        <taxon>Bacillati</taxon>
        <taxon>Actinomycetota</taxon>
        <taxon>Actinomycetes</taxon>
        <taxon>Kitasatosporales</taxon>
        <taxon>Streptomycetaceae</taxon>
        <taxon>Streptomyces</taxon>
    </lineage>
</organism>
<proteinExistence type="predicted"/>
<keyword evidence="2" id="KW-0472">Membrane</keyword>
<dbReference type="EMBL" id="BNAT01000003">
    <property type="protein sequence ID" value="GHH84325.1"/>
    <property type="molecule type" value="Genomic_DNA"/>
</dbReference>
<feature type="transmembrane region" description="Helical" evidence="2">
    <location>
        <begin position="108"/>
        <end position="129"/>
    </location>
</feature>
<feature type="compositionally biased region" description="Low complexity" evidence="1">
    <location>
        <begin position="53"/>
        <end position="63"/>
    </location>
</feature>
<feature type="compositionally biased region" description="Low complexity" evidence="1">
    <location>
        <begin position="28"/>
        <end position="46"/>
    </location>
</feature>
<feature type="region of interest" description="Disordered" evidence="1">
    <location>
        <begin position="1"/>
        <end position="104"/>
    </location>
</feature>
<dbReference type="RefSeq" id="WP_189781432.1">
    <property type="nucleotide sequence ID" value="NZ_BNAT01000003.1"/>
</dbReference>
<gene>
    <name evidence="3" type="ORF">GCM10017771_13340</name>
</gene>
<evidence type="ECO:0000313" key="4">
    <source>
        <dbReference type="Proteomes" id="UP000603227"/>
    </source>
</evidence>
<feature type="compositionally biased region" description="Low complexity" evidence="1">
    <location>
        <begin position="71"/>
        <end position="91"/>
    </location>
</feature>
<keyword evidence="2" id="KW-0812">Transmembrane</keyword>
<keyword evidence="2" id="KW-1133">Transmembrane helix</keyword>
<comment type="caution">
    <text evidence="3">The sequence shown here is derived from an EMBL/GenBank/DDBJ whole genome shotgun (WGS) entry which is preliminary data.</text>
</comment>
<dbReference type="AlphaFoldDB" id="A0A919L471"/>
<dbReference type="Proteomes" id="UP000603227">
    <property type="component" value="Unassembled WGS sequence"/>
</dbReference>
<feature type="compositionally biased region" description="Low complexity" evidence="1">
    <location>
        <begin position="1"/>
        <end position="18"/>
    </location>
</feature>
<evidence type="ECO:0000313" key="3">
    <source>
        <dbReference type="EMBL" id="GHH84325.1"/>
    </source>
</evidence>